<evidence type="ECO:0000313" key="3">
    <source>
        <dbReference type="EMBL" id="TLE16704.1"/>
    </source>
</evidence>
<dbReference type="CDD" id="cd00761">
    <property type="entry name" value="Glyco_tranf_GTA_type"/>
    <property type="match status" value="1"/>
</dbReference>
<protein>
    <submittedName>
        <fullName evidence="3">Glycosyltransferase family 2 protein</fullName>
    </submittedName>
</protein>
<dbReference type="InterPro" id="IPR001173">
    <property type="entry name" value="Glyco_trans_2-like"/>
</dbReference>
<gene>
    <name evidence="3" type="ORF">LS72_002355</name>
</gene>
<dbReference type="Gene3D" id="3.90.550.10">
    <property type="entry name" value="Spore Coat Polysaccharide Biosynthesis Protein SpsA, Chain A"/>
    <property type="match status" value="1"/>
</dbReference>
<dbReference type="PANTHER" id="PTHR22916:SF3">
    <property type="entry name" value="UDP-GLCNAC:BETAGAL BETA-1,3-N-ACETYLGLUCOSAMINYLTRANSFERASE-LIKE PROTEIN 1"/>
    <property type="match status" value="1"/>
</dbReference>
<dbReference type="RefSeq" id="WP_138154946.1">
    <property type="nucleotide sequence ID" value="NZ_JRPC02000004.1"/>
</dbReference>
<keyword evidence="1" id="KW-1133">Transmembrane helix</keyword>
<dbReference type="PANTHER" id="PTHR22916">
    <property type="entry name" value="GLYCOSYLTRANSFERASE"/>
    <property type="match status" value="1"/>
</dbReference>
<comment type="caution">
    <text evidence="3">The sequence shown here is derived from an EMBL/GenBank/DDBJ whole genome shotgun (WGS) entry which is preliminary data.</text>
</comment>
<evidence type="ECO:0000259" key="2">
    <source>
        <dbReference type="Pfam" id="PF00535"/>
    </source>
</evidence>
<evidence type="ECO:0000256" key="1">
    <source>
        <dbReference type="SAM" id="Phobius"/>
    </source>
</evidence>
<feature type="domain" description="Glycosyltransferase 2-like" evidence="2">
    <location>
        <begin position="5"/>
        <end position="163"/>
    </location>
</feature>
<dbReference type="AlphaFoldDB" id="A0A4U8UFF9"/>
<dbReference type="GO" id="GO:0016758">
    <property type="term" value="F:hexosyltransferase activity"/>
    <property type="evidence" value="ECO:0007669"/>
    <property type="project" value="UniProtKB-ARBA"/>
</dbReference>
<keyword evidence="4" id="KW-1185">Reference proteome</keyword>
<keyword evidence="1" id="KW-0472">Membrane</keyword>
<name>A0A4U8UFF9_9HELI</name>
<sequence>MPKISILSPSFNHEKFVGDFIESVLNQTFRDFELIIVDDCSTDRNVEEIKKFKDSRIKLIVHTFNQGINASLNTAFKHSNGEVLLFCASDDKLYPNALEVMYRQMCLQNVLALYTKLQVIDENNHFKDKTILPREDSRYGLLHYLFMEDNCLTSPGMCIKREAFIPLYPLNEAMCNQQDCQMHILLLLQGEVGFVKEFLVQYRRMSPKAKEKNISVKDDITLRRVDLEIGLLMDTFLAFKDIGLLKEVFKEEIGKLGLEPYEDTLEFFLGFMALQSPHYVRKVWGYHQIMRFLNTAGFRVLKERYNFTFKDYLALMQYMGTDKVFDKYQKYKKSLNFACVALGISLALNVVLWVFRG</sequence>
<reference evidence="3 4" key="1">
    <citation type="journal article" date="2014" name="Genome Announc.">
        <title>Draft genome sequences of eight enterohepatic helicobacter species isolated from both laboratory and wild rodents.</title>
        <authorList>
            <person name="Sheh A."/>
            <person name="Shen Z."/>
            <person name="Fox J.G."/>
        </authorList>
    </citation>
    <scope>NUCLEOTIDE SEQUENCE [LARGE SCALE GENOMIC DNA]</scope>
    <source>
        <strain evidence="3 4">MIT-03-7007</strain>
    </source>
</reference>
<dbReference type="SUPFAM" id="SSF53448">
    <property type="entry name" value="Nucleotide-diphospho-sugar transferases"/>
    <property type="match status" value="1"/>
</dbReference>
<proteinExistence type="predicted"/>
<dbReference type="EMBL" id="JRPC02000004">
    <property type="protein sequence ID" value="TLE16704.1"/>
    <property type="molecule type" value="Genomic_DNA"/>
</dbReference>
<dbReference type="InterPro" id="IPR029044">
    <property type="entry name" value="Nucleotide-diphossugar_trans"/>
</dbReference>
<accession>A0A4U8UFF9</accession>
<dbReference type="Proteomes" id="UP000029920">
    <property type="component" value="Unassembled WGS sequence"/>
</dbReference>
<dbReference type="Pfam" id="PF00535">
    <property type="entry name" value="Glycos_transf_2"/>
    <property type="match status" value="1"/>
</dbReference>
<feature type="transmembrane region" description="Helical" evidence="1">
    <location>
        <begin position="335"/>
        <end position="355"/>
    </location>
</feature>
<keyword evidence="1" id="KW-0812">Transmembrane</keyword>
<evidence type="ECO:0000313" key="4">
    <source>
        <dbReference type="Proteomes" id="UP000029920"/>
    </source>
</evidence>
<organism evidence="3 4">
    <name type="scientific">Helicobacter apodemus</name>
    <dbReference type="NCBI Taxonomy" id="135569"/>
    <lineage>
        <taxon>Bacteria</taxon>
        <taxon>Pseudomonadati</taxon>
        <taxon>Campylobacterota</taxon>
        <taxon>Epsilonproteobacteria</taxon>
        <taxon>Campylobacterales</taxon>
        <taxon>Helicobacteraceae</taxon>
        <taxon>Helicobacter</taxon>
    </lineage>
</organism>